<protein>
    <recommendedName>
        <fullName evidence="8">Multidrug efflux pump Tap</fullName>
    </recommendedName>
</protein>
<proteinExistence type="inferred from homology"/>
<dbReference type="Gene3D" id="1.20.1250.20">
    <property type="entry name" value="MFS general substrate transporter like domains"/>
    <property type="match status" value="1"/>
</dbReference>
<feature type="transmembrane region" description="Helical" evidence="9">
    <location>
        <begin position="285"/>
        <end position="305"/>
    </location>
</feature>
<keyword evidence="2" id="KW-0813">Transport</keyword>
<comment type="similarity">
    <text evidence="7">Belongs to the major facilitator superfamily. Drug:H(+) antiporter-3 (DHA3) (TC 2.A.1.21) family.</text>
</comment>
<dbReference type="PROSITE" id="PS50850">
    <property type="entry name" value="MFS"/>
    <property type="match status" value="1"/>
</dbReference>
<dbReference type="PANTHER" id="PTHR23513">
    <property type="entry name" value="INTEGRAL MEMBRANE EFFLUX PROTEIN-RELATED"/>
    <property type="match status" value="1"/>
</dbReference>
<keyword evidence="5 9" id="KW-1133">Transmembrane helix</keyword>
<dbReference type="EMBL" id="QQNH01000011">
    <property type="protein sequence ID" value="RDE08824.1"/>
    <property type="molecule type" value="Genomic_DNA"/>
</dbReference>
<accession>A0A369W2C0</accession>
<dbReference type="CDD" id="cd06173">
    <property type="entry name" value="MFS_MefA_like"/>
    <property type="match status" value="1"/>
</dbReference>
<dbReference type="OrthoDB" id="9793136at2"/>
<dbReference type="InterPro" id="IPR020846">
    <property type="entry name" value="MFS_dom"/>
</dbReference>
<organism evidence="11 12">
    <name type="scientific">Pelagibacterium lacus</name>
    <dbReference type="NCBI Taxonomy" id="2282655"/>
    <lineage>
        <taxon>Bacteria</taxon>
        <taxon>Pseudomonadati</taxon>
        <taxon>Pseudomonadota</taxon>
        <taxon>Alphaproteobacteria</taxon>
        <taxon>Hyphomicrobiales</taxon>
        <taxon>Devosiaceae</taxon>
        <taxon>Pelagibacterium</taxon>
    </lineage>
</organism>
<comment type="subcellular location">
    <subcellularLocation>
        <location evidence="1">Cell membrane</location>
        <topology evidence="1">Multi-pass membrane protein</topology>
    </subcellularLocation>
</comment>
<keyword evidence="3" id="KW-1003">Cell membrane</keyword>
<evidence type="ECO:0000256" key="2">
    <source>
        <dbReference type="ARBA" id="ARBA00022448"/>
    </source>
</evidence>
<name>A0A369W2C0_9HYPH</name>
<evidence type="ECO:0000256" key="8">
    <source>
        <dbReference type="ARBA" id="ARBA00040914"/>
    </source>
</evidence>
<dbReference type="GO" id="GO:0005886">
    <property type="term" value="C:plasma membrane"/>
    <property type="evidence" value="ECO:0007669"/>
    <property type="project" value="UniProtKB-SubCell"/>
</dbReference>
<evidence type="ECO:0000313" key="11">
    <source>
        <dbReference type="EMBL" id="RDE08824.1"/>
    </source>
</evidence>
<feature type="domain" description="Major facilitator superfamily (MFS) profile" evidence="10">
    <location>
        <begin position="1"/>
        <end position="399"/>
    </location>
</feature>
<dbReference type="PANTHER" id="PTHR23513:SF9">
    <property type="entry name" value="ENTEROBACTIN EXPORTER ENTS"/>
    <property type="match status" value="1"/>
</dbReference>
<dbReference type="SUPFAM" id="SSF103473">
    <property type="entry name" value="MFS general substrate transporter"/>
    <property type="match status" value="1"/>
</dbReference>
<gene>
    <name evidence="11" type="ORF">DVH29_09490</name>
</gene>
<feature type="transmembrane region" description="Helical" evidence="9">
    <location>
        <begin position="254"/>
        <end position="278"/>
    </location>
</feature>
<feature type="transmembrane region" description="Helical" evidence="9">
    <location>
        <begin position="169"/>
        <end position="190"/>
    </location>
</feature>
<evidence type="ECO:0000256" key="3">
    <source>
        <dbReference type="ARBA" id="ARBA00022475"/>
    </source>
</evidence>
<keyword evidence="4 9" id="KW-0812">Transmembrane</keyword>
<dbReference type="InterPro" id="IPR036259">
    <property type="entry name" value="MFS_trans_sf"/>
</dbReference>
<feature type="transmembrane region" description="Helical" evidence="9">
    <location>
        <begin position="347"/>
        <end position="370"/>
    </location>
</feature>
<dbReference type="RefSeq" id="WP_114645943.1">
    <property type="nucleotide sequence ID" value="NZ_QQNH01000011.1"/>
</dbReference>
<comment type="caution">
    <text evidence="11">The sequence shown here is derived from an EMBL/GenBank/DDBJ whole genome shotgun (WGS) entry which is preliminary data.</text>
</comment>
<dbReference type="InterPro" id="IPR011701">
    <property type="entry name" value="MFS"/>
</dbReference>
<evidence type="ECO:0000256" key="6">
    <source>
        <dbReference type="ARBA" id="ARBA00023136"/>
    </source>
</evidence>
<feature type="transmembrane region" description="Helical" evidence="9">
    <location>
        <begin position="96"/>
        <end position="115"/>
    </location>
</feature>
<feature type="transmembrane region" description="Helical" evidence="9">
    <location>
        <begin position="144"/>
        <end position="163"/>
    </location>
</feature>
<feature type="transmembrane region" description="Helical" evidence="9">
    <location>
        <begin position="376"/>
        <end position="395"/>
    </location>
</feature>
<evidence type="ECO:0000259" key="10">
    <source>
        <dbReference type="PROSITE" id="PS50850"/>
    </source>
</evidence>
<sequence>MGGRYAFLALATAQTFSLSGTRLSMIAIPWLVLTLTGDPVLTGAVAFAEMAPYVLAKALGGPLIDRIGPRRISLLGDLGSLAAIAMVPLLHASGVLSMPALIALVVVLGTLRGPADAAKQAMIPAVARAGGLSLERTTGVMGTIDRLAGMMGAALAGALVAALGAAPALVFTAITFGLSALTIALGLSGLSRNRREAREPAAGYGRQLREGFDFLRGDALLVSIAAMIAMTNLLDQAYGAVLVPVWAASSGQGVAVLGLVFAVFSGFSVLGSILAAAFGERLPRLPVYVGAFLMIGLPRYAVFAFDVPLEAVLAVLAVGGFSSGFINPIVSAVILERIPEHLIGRVSSLVTASAWALMPFGGLLGGALIAGVGLDATLLGFGLVYLAITLAPLTLKSFRGFSRRPGVVDG</sequence>
<reference evidence="12" key="1">
    <citation type="submission" date="2018-07" db="EMBL/GenBank/DDBJ databases">
        <authorList>
            <person name="Liu B.-T."/>
            <person name="Du Z."/>
        </authorList>
    </citation>
    <scope>NUCLEOTIDE SEQUENCE [LARGE SCALE GENOMIC DNA]</scope>
    <source>
        <strain evidence="12">XYN52</strain>
    </source>
</reference>
<evidence type="ECO:0000313" key="12">
    <source>
        <dbReference type="Proteomes" id="UP000253759"/>
    </source>
</evidence>
<evidence type="ECO:0000256" key="1">
    <source>
        <dbReference type="ARBA" id="ARBA00004651"/>
    </source>
</evidence>
<dbReference type="GO" id="GO:0022857">
    <property type="term" value="F:transmembrane transporter activity"/>
    <property type="evidence" value="ECO:0007669"/>
    <property type="project" value="InterPro"/>
</dbReference>
<dbReference type="AlphaFoldDB" id="A0A369W2C0"/>
<evidence type="ECO:0000256" key="7">
    <source>
        <dbReference type="ARBA" id="ARBA00038075"/>
    </source>
</evidence>
<feature type="transmembrane region" description="Helical" evidence="9">
    <location>
        <begin position="214"/>
        <end position="234"/>
    </location>
</feature>
<dbReference type="Proteomes" id="UP000253759">
    <property type="component" value="Unassembled WGS sequence"/>
</dbReference>
<evidence type="ECO:0000256" key="4">
    <source>
        <dbReference type="ARBA" id="ARBA00022692"/>
    </source>
</evidence>
<dbReference type="Pfam" id="PF07690">
    <property type="entry name" value="MFS_1"/>
    <property type="match status" value="1"/>
</dbReference>
<evidence type="ECO:0000256" key="5">
    <source>
        <dbReference type="ARBA" id="ARBA00022989"/>
    </source>
</evidence>
<feature type="transmembrane region" description="Helical" evidence="9">
    <location>
        <begin position="311"/>
        <end position="335"/>
    </location>
</feature>
<keyword evidence="12" id="KW-1185">Reference proteome</keyword>
<keyword evidence="6 9" id="KW-0472">Membrane</keyword>
<evidence type="ECO:0000256" key="9">
    <source>
        <dbReference type="SAM" id="Phobius"/>
    </source>
</evidence>